<sequence length="261" mass="27999">MSSTKFLTGKVALVTGSSRGIGAKNGADVVINYVRSKGPAEAVAEKARAYGVQAECIQADVTKPEEIERLFTVAVEKMGRLDVVFSNAGVESWARPDQYTKDEMDNASERSLHTTRAKVNGQLFVAQQAYKHLRDEGRLILMSSVPAQKGIPAHAIYAASKAAIQGAVRCLAWDFGPRKITVNCVASGGVKTAMYSGRQVYSGRENMSEAEIDGTLGKWSPFNRPGYPNDIVGAILMLASPHSQWITGQTLHVSGGAHMAA</sequence>
<dbReference type="PRINTS" id="PR00081">
    <property type="entry name" value="GDHRDH"/>
</dbReference>
<reference evidence="3 4" key="1">
    <citation type="journal article" date="2019" name="New Phytol.">
        <title>Comparative genomics reveals unique wood-decay strategies and fruiting body development in the Schizophyllaceae.</title>
        <authorList>
            <person name="Almasi E."/>
            <person name="Sahu N."/>
            <person name="Krizsan K."/>
            <person name="Balint B."/>
            <person name="Kovacs G.M."/>
            <person name="Kiss B."/>
            <person name="Cseklye J."/>
            <person name="Drula E."/>
            <person name="Henrissat B."/>
            <person name="Nagy I."/>
            <person name="Chovatia M."/>
            <person name="Adam C."/>
            <person name="LaButti K."/>
            <person name="Lipzen A."/>
            <person name="Riley R."/>
            <person name="Grigoriev I.V."/>
            <person name="Nagy L.G."/>
        </authorList>
    </citation>
    <scope>NUCLEOTIDE SEQUENCE [LARGE SCALE GENOMIC DNA]</scope>
    <source>
        <strain evidence="3 4">NL-1724</strain>
    </source>
</reference>
<dbReference type="Pfam" id="PF13561">
    <property type="entry name" value="adh_short_C2"/>
    <property type="match status" value="1"/>
</dbReference>
<dbReference type="EMBL" id="VDMD01000009">
    <property type="protein sequence ID" value="TRM63724.1"/>
    <property type="molecule type" value="Genomic_DNA"/>
</dbReference>
<accession>A0A550CG32</accession>
<proteinExistence type="inferred from homology"/>
<dbReference type="Gene3D" id="3.40.50.720">
    <property type="entry name" value="NAD(P)-binding Rossmann-like Domain"/>
    <property type="match status" value="1"/>
</dbReference>
<comment type="caution">
    <text evidence="3">The sequence shown here is derived from an EMBL/GenBank/DDBJ whole genome shotgun (WGS) entry which is preliminary data.</text>
</comment>
<dbReference type="InterPro" id="IPR036291">
    <property type="entry name" value="NAD(P)-bd_dom_sf"/>
</dbReference>
<protein>
    <submittedName>
        <fullName evidence="3">Uncharacterized protein</fullName>
    </submittedName>
</protein>
<keyword evidence="4" id="KW-1185">Reference proteome</keyword>
<dbReference type="PANTHER" id="PTHR43639:SF1">
    <property type="entry name" value="SHORT-CHAIN DEHYDROGENASE_REDUCTASE FAMILY PROTEIN"/>
    <property type="match status" value="1"/>
</dbReference>
<dbReference type="STRING" id="97359.A0A550CG32"/>
<evidence type="ECO:0000313" key="4">
    <source>
        <dbReference type="Proteomes" id="UP000320762"/>
    </source>
</evidence>
<evidence type="ECO:0000313" key="3">
    <source>
        <dbReference type="EMBL" id="TRM63724.1"/>
    </source>
</evidence>
<dbReference type="InterPro" id="IPR002347">
    <property type="entry name" value="SDR_fam"/>
</dbReference>
<evidence type="ECO:0000256" key="2">
    <source>
        <dbReference type="ARBA" id="ARBA00023002"/>
    </source>
</evidence>
<keyword evidence="2" id="KW-0560">Oxidoreductase</keyword>
<dbReference type="FunFam" id="3.40.50.720:FF:000084">
    <property type="entry name" value="Short-chain dehydrogenase reductase"/>
    <property type="match status" value="1"/>
</dbReference>
<dbReference type="OrthoDB" id="5327538at2759"/>
<dbReference type="PRINTS" id="PR00080">
    <property type="entry name" value="SDRFAMILY"/>
</dbReference>
<dbReference type="PANTHER" id="PTHR43639">
    <property type="entry name" value="OXIDOREDUCTASE, SHORT-CHAIN DEHYDROGENASE/REDUCTASE FAMILY (AFU_ORTHOLOGUE AFUA_5G02870)"/>
    <property type="match status" value="1"/>
</dbReference>
<dbReference type="AlphaFoldDB" id="A0A550CG32"/>
<dbReference type="Proteomes" id="UP000320762">
    <property type="component" value="Unassembled WGS sequence"/>
</dbReference>
<dbReference type="SUPFAM" id="SSF51735">
    <property type="entry name" value="NAD(P)-binding Rossmann-fold domains"/>
    <property type="match status" value="1"/>
</dbReference>
<organism evidence="3 4">
    <name type="scientific">Schizophyllum amplum</name>
    <dbReference type="NCBI Taxonomy" id="97359"/>
    <lineage>
        <taxon>Eukaryota</taxon>
        <taxon>Fungi</taxon>
        <taxon>Dikarya</taxon>
        <taxon>Basidiomycota</taxon>
        <taxon>Agaricomycotina</taxon>
        <taxon>Agaricomycetes</taxon>
        <taxon>Agaricomycetidae</taxon>
        <taxon>Agaricales</taxon>
        <taxon>Schizophyllaceae</taxon>
        <taxon>Schizophyllum</taxon>
    </lineage>
</organism>
<name>A0A550CG32_9AGAR</name>
<dbReference type="GO" id="GO:0016491">
    <property type="term" value="F:oxidoreductase activity"/>
    <property type="evidence" value="ECO:0007669"/>
    <property type="project" value="UniProtKB-KW"/>
</dbReference>
<gene>
    <name evidence="3" type="ORF">BD626DRAFT_548069</name>
</gene>
<comment type="similarity">
    <text evidence="1">Belongs to the short-chain dehydrogenases/reductases (SDR) family.</text>
</comment>
<evidence type="ECO:0000256" key="1">
    <source>
        <dbReference type="ARBA" id="ARBA00006484"/>
    </source>
</evidence>